<comment type="caution">
    <text evidence="2">The sequence shown here is derived from an EMBL/GenBank/DDBJ whole genome shotgun (WGS) entry which is preliminary data.</text>
</comment>
<dbReference type="Gene3D" id="3.40.50.720">
    <property type="entry name" value="NAD(P)-binding Rossmann-like Domain"/>
    <property type="match status" value="1"/>
</dbReference>
<protein>
    <submittedName>
        <fullName evidence="2">CoA-binding protein</fullName>
    </submittedName>
</protein>
<dbReference type="InterPro" id="IPR036291">
    <property type="entry name" value="NAD(P)-bd_dom_sf"/>
</dbReference>
<gene>
    <name evidence="2" type="ORF">ACFPIK_05415</name>
</gene>
<evidence type="ECO:0000259" key="1">
    <source>
        <dbReference type="Pfam" id="PF13380"/>
    </source>
</evidence>
<organism evidence="2 3">
    <name type="scientific">Algoriphagus aquatilis</name>
    <dbReference type="NCBI Taxonomy" id="490186"/>
    <lineage>
        <taxon>Bacteria</taxon>
        <taxon>Pseudomonadati</taxon>
        <taxon>Bacteroidota</taxon>
        <taxon>Cytophagia</taxon>
        <taxon>Cytophagales</taxon>
        <taxon>Cyclobacteriaceae</taxon>
        <taxon>Algoriphagus</taxon>
    </lineage>
</organism>
<dbReference type="Proteomes" id="UP001596163">
    <property type="component" value="Unassembled WGS sequence"/>
</dbReference>
<keyword evidence="3" id="KW-1185">Reference proteome</keyword>
<dbReference type="SUPFAM" id="SSF51735">
    <property type="entry name" value="NAD(P)-binding Rossmann-fold domains"/>
    <property type="match status" value="1"/>
</dbReference>
<evidence type="ECO:0000313" key="2">
    <source>
        <dbReference type="EMBL" id="MFC5191197.1"/>
    </source>
</evidence>
<dbReference type="Pfam" id="PF13380">
    <property type="entry name" value="CoA_binding_2"/>
    <property type="match status" value="1"/>
</dbReference>
<name>A0ABW0BTV6_9BACT</name>
<sequence>MEIVESSPKRTLIVGATTNPDRYAFLVAQQFANLGMEFIPIGIKKGVLFGEEILDLKAKPPLKDIHTITLYLGPANQSEWMDYLIGLKPKRIIFNPGTENPEFFRKAKEAGIEVLPACNLVMLSTGQY</sequence>
<proteinExistence type="predicted"/>
<dbReference type="RefSeq" id="WP_377913021.1">
    <property type="nucleotide sequence ID" value="NZ_JBHSKS010000003.1"/>
</dbReference>
<accession>A0ABW0BTV6</accession>
<reference evidence="3" key="1">
    <citation type="journal article" date="2019" name="Int. J. Syst. Evol. Microbiol.">
        <title>The Global Catalogue of Microorganisms (GCM) 10K type strain sequencing project: providing services to taxonomists for standard genome sequencing and annotation.</title>
        <authorList>
            <consortium name="The Broad Institute Genomics Platform"/>
            <consortium name="The Broad Institute Genome Sequencing Center for Infectious Disease"/>
            <person name="Wu L."/>
            <person name="Ma J."/>
        </authorList>
    </citation>
    <scope>NUCLEOTIDE SEQUENCE [LARGE SCALE GENOMIC DNA]</scope>
    <source>
        <strain evidence="3">CGMCC 1.7030</strain>
    </source>
</reference>
<dbReference type="InterPro" id="IPR003781">
    <property type="entry name" value="CoA-bd"/>
</dbReference>
<evidence type="ECO:0000313" key="3">
    <source>
        <dbReference type="Proteomes" id="UP001596163"/>
    </source>
</evidence>
<dbReference type="EMBL" id="JBHSKS010000003">
    <property type="protein sequence ID" value="MFC5191197.1"/>
    <property type="molecule type" value="Genomic_DNA"/>
</dbReference>
<feature type="domain" description="CoA-binding" evidence="1">
    <location>
        <begin position="9"/>
        <end position="123"/>
    </location>
</feature>